<proteinExistence type="predicted"/>
<keyword evidence="2" id="KW-0472">Membrane</keyword>
<dbReference type="Pfam" id="PF04304">
    <property type="entry name" value="DUF454"/>
    <property type="match status" value="1"/>
</dbReference>
<evidence type="ECO:0000256" key="2">
    <source>
        <dbReference type="SAM" id="Phobius"/>
    </source>
</evidence>
<dbReference type="EMBL" id="JBHSLL010000034">
    <property type="protein sequence ID" value="MFC5386528.1"/>
    <property type="molecule type" value="Genomic_DNA"/>
</dbReference>
<comment type="caution">
    <text evidence="3">The sequence shown here is derived from an EMBL/GenBank/DDBJ whole genome shotgun (WGS) entry which is preliminary data.</text>
</comment>
<feature type="transmembrane region" description="Helical" evidence="2">
    <location>
        <begin position="6"/>
        <end position="39"/>
    </location>
</feature>
<dbReference type="RefSeq" id="WP_378229613.1">
    <property type="nucleotide sequence ID" value="NZ_JBHSLL010000034.1"/>
</dbReference>
<keyword evidence="2" id="KW-0812">Transmembrane</keyword>
<protein>
    <submittedName>
        <fullName evidence="3">YbaN family protein</fullName>
    </submittedName>
</protein>
<dbReference type="PIRSF" id="PIRSF016789">
    <property type="entry name" value="DUF454"/>
    <property type="match status" value="1"/>
</dbReference>
<feature type="compositionally biased region" description="Basic and acidic residues" evidence="1">
    <location>
        <begin position="133"/>
        <end position="142"/>
    </location>
</feature>
<gene>
    <name evidence="3" type="ORF">ACFPLB_11180</name>
</gene>
<dbReference type="PANTHER" id="PTHR35813:SF1">
    <property type="entry name" value="INNER MEMBRANE PROTEIN YBAN"/>
    <property type="match status" value="1"/>
</dbReference>
<evidence type="ECO:0000313" key="4">
    <source>
        <dbReference type="Proteomes" id="UP001596016"/>
    </source>
</evidence>
<evidence type="ECO:0000313" key="3">
    <source>
        <dbReference type="EMBL" id="MFC5386528.1"/>
    </source>
</evidence>
<keyword evidence="2" id="KW-1133">Transmembrane helix</keyword>
<name>A0ABW0H1H6_9HYPH</name>
<evidence type="ECO:0000256" key="1">
    <source>
        <dbReference type="SAM" id="MobiDB-lite"/>
    </source>
</evidence>
<feature type="region of interest" description="Disordered" evidence="1">
    <location>
        <begin position="123"/>
        <end position="142"/>
    </location>
</feature>
<dbReference type="InterPro" id="IPR007401">
    <property type="entry name" value="DUF454"/>
</dbReference>
<reference evidence="4" key="1">
    <citation type="journal article" date="2019" name="Int. J. Syst. Evol. Microbiol.">
        <title>The Global Catalogue of Microorganisms (GCM) 10K type strain sequencing project: providing services to taxonomists for standard genome sequencing and annotation.</title>
        <authorList>
            <consortium name="The Broad Institute Genomics Platform"/>
            <consortium name="The Broad Institute Genome Sequencing Center for Infectious Disease"/>
            <person name="Wu L."/>
            <person name="Ma J."/>
        </authorList>
    </citation>
    <scope>NUCLEOTIDE SEQUENCE [LARGE SCALE GENOMIC DNA]</scope>
    <source>
        <strain evidence="4">CGMCC 4.1415</strain>
    </source>
</reference>
<organism evidence="3 4">
    <name type="scientific">Aquamicrobium segne</name>
    <dbReference type="NCBI Taxonomy" id="469547"/>
    <lineage>
        <taxon>Bacteria</taxon>
        <taxon>Pseudomonadati</taxon>
        <taxon>Pseudomonadota</taxon>
        <taxon>Alphaproteobacteria</taxon>
        <taxon>Hyphomicrobiales</taxon>
        <taxon>Phyllobacteriaceae</taxon>
        <taxon>Aquamicrobium</taxon>
    </lineage>
</organism>
<dbReference type="PANTHER" id="PTHR35813">
    <property type="entry name" value="INNER MEMBRANE PROTEIN YBAN"/>
    <property type="match status" value="1"/>
</dbReference>
<sequence>MMRMGYIILGWLMVGLGFIGAFLPVMPTKIFLILAAWFFARSSPRLEAWLLSHPRFGSTLRDWQEHGTMPRKAKLMACGGMSIGYALFLIGAQPGLLLAVAVAVFMIGSAAYIISRPVSKPDAAPAEWASRNPPERRQARCD</sequence>
<keyword evidence="4" id="KW-1185">Reference proteome</keyword>
<dbReference type="Proteomes" id="UP001596016">
    <property type="component" value="Unassembled WGS sequence"/>
</dbReference>
<accession>A0ABW0H1H6</accession>